<keyword evidence="1" id="KW-0233">DNA recombination</keyword>
<evidence type="ECO:0000256" key="1">
    <source>
        <dbReference type="ARBA" id="ARBA00023172"/>
    </source>
</evidence>
<feature type="compositionally biased region" description="Low complexity" evidence="3">
    <location>
        <begin position="348"/>
        <end position="361"/>
    </location>
</feature>
<feature type="region of interest" description="Disordered" evidence="3">
    <location>
        <begin position="237"/>
        <end position="270"/>
    </location>
</feature>
<feature type="compositionally biased region" description="Acidic residues" evidence="3">
    <location>
        <begin position="327"/>
        <end position="347"/>
    </location>
</feature>
<dbReference type="SUPFAM" id="SSF56349">
    <property type="entry name" value="DNA breaking-rejoining enzymes"/>
    <property type="match status" value="1"/>
</dbReference>
<accession>A0ABN8N9E0</accession>
<feature type="region of interest" description="Disordered" evidence="3">
    <location>
        <begin position="327"/>
        <end position="361"/>
    </location>
</feature>
<feature type="non-terminal residue" evidence="4">
    <location>
        <position position="1"/>
    </location>
</feature>
<dbReference type="EMBL" id="CALNXK010000013">
    <property type="protein sequence ID" value="CAH3045208.1"/>
    <property type="molecule type" value="Genomic_DNA"/>
</dbReference>
<gene>
    <name evidence="4" type="ORF">PLOB_00006682</name>
</gene>
<evidence type="ECO:0000313" key="4">
    <source>
        <dbReference type="EMBL" id="CAH3045208.1"/>
    </source>
</evidence>
<dbReference type="InterPro" id="IPR011010">
    <property type="entry name" value="DNA_brk_join_enz"/>
</dbReference>
<feature type="compositionally biased region" description="Basic and acidic residues" evidence="3">
    <location>
        <begin position="252"/>
        <end position="261"/>
    </location>
</feature>
<keyword evidence="2" id="KW-0175">Coiled coil</keyword>
<sequence>SSSSRTKRKSKKCKKCGSIVQNLSRHQSDVHKMSKMKRKLDVYVTRERKPPNRRIKFCPLSPCKREKKPIFQLHKHLQTGIHKLKPGTPAYLNALSHAPRASFKKVESHLKRRKNGRQEKQYSESDEEANWQDEDNNTHEEKAAWKIKHRQDRAAESKRRHKPKRRRSQETISETSNCGSRKLQETISEASNSASEVNEGDGAYPEDNETVEDIIPCSPNIDSARVTKEDYETLARGALNKMKKTSNKRKHRGEDRREDNAMKTITDSDEEYDNLTRRLWNNSHEEKKSERSDEERKNLGSKEISDGGLDGANGENVVSCNQTECFEISDSDESGSDPDYECEEEINSSDSSQSDISLDSSSLPVECEELLTEFVEIVGESNVDEGSLLDKELDWLQEVTEFKENKLSHGHVFKTPVESTQELVRSAEEYDKYVQEELCCVIGGDQSDNDDALDTDWNPSDCDIEEGADVQTENNDVNDELTGQLLTEFYEWLIDVDGGYRSEKMAQQYKSQVRSVVRRLKQEETAAKEAQNSKPSVYLLVRPEKEGVNLLKKWLSYAVEKYQPGTVRSYLMSLRLFYKFLTQERKSEMSDVSVDTLNARRDLMTSWSAAQKKKVLKRKLQKYDEDFNKLISSEQFYKVCHGEQRINAIKKLATSSQETNKGTDIRRIVNDKTHCEVRDWLITRLLIDNSGRSGVASGMKVSEFKAAVFYPGTDEDLARYRILVSDHKTAGVYGAAVVWVYDDLYNLMDMYLRTVRSQFAATAATEVEQFFISSYGMSLTSSQVSTSIWRAFQREGIFKEGRICATTIRKSLATGMHVHMPHEKDHLAALAQHKTQTQARYYRVHDKVRETDLGRRAVHKLVSLKTHNIHEAHLDGKEEITGKPWSVEETEQLKRLFSEDIETGAIEEPKVTEKLLSEDLLKDRSIKAIVLKLRRLRKEHMESVEPPNQEEASHEKVARFLSSAAPPAPPSEVNSTASVSTESSRFWRKFSDEQASFLFSITRDMIESDAVKREVVWQRVKENEKSLELELITGRENEEEERKTKQRLTDKVRKMAKDFKGKR</sequence>
<feature type="compositionally biased region" description="Basic and acidic residues" evidence="3">
    <location>
        <begin position="283"/>
        <end position="305"/>
    </location>
</feature>
<feature type="compositionally biased region" description="Basic residues" evidence="3">
    <location>
        <begin position="1"/>
        <end position="15"/>
    </location>
</feature>
<evidence type="ECO:0000256" key="3">
    <source>
        <dbReference type="SAM" id="MobiDB-lite"/>
    </source>
</evidence>
<dbReference type="InterPro" id="IPR013762">
    <property type="entry name" value="Integrase-like_cat_sf"/>
</dbReference>
<evidence type="ECO:0000256" key="2">
    <source>
        <dbReference type="SAM" id="Coils"/>
    </source>
</evidence>
<comment type="caution">
    <text evidence="4">The sequence shown here is derived from an EMBL/GenBank/DDBJ whole genome shotgun (WGS) entry which is preliminary data.</text>
</comment>
<evidence type="ECO:0000313" key="5">
    <source>
        <dbReference type="Proteomes" id="UP001159405"/>
    </source>
</evidence>
<evidence type="ECO:0008006" key="6">
    <source>
        <dbReference type="Google" id="ProtNLM"/>
    </source>
</evidence>
<protein>
    <recommendedName>
        <fullName evidence="6">C2H2-type domain-containing protein</fullName>
    </recommendedName>
</protein>
<feature type="compositionally biased region" description="Basic residues" evidence="3">
    <location>
        <begin position="158"/>
        <end position="167"/>
    </location>
</feature>
<organism evidence="4 5">
    <name type="scientific">Porites lobata</name>
    <dbReference type="NCBI Taxonomy" id="104759"/>
    <lineage>
        <taxon>Eukaryota</taxon>
        <taxon>Metazoa</taxon>
        <taxon>Cnidaria</taxon>
        <taxon>Anthozoa</taxon>
        <taxon>Hexacorallia</taxon>
        <taxon>Scleractinia</taxon>
        <taxon>Fungiina</taxon>
        <taxon>Poritidae</taxon>
        <taxon>Porites</taxon>
    </lineage>
</organism>
<feature type="region of interest" description="Disordered" evidence="3">
    <location>
        <begin position="283"/>
        <end position="315"/>
    </location>
</feature>
<feature type="compositionally biased region" description="Low complexity" evidence="3">
    <location>
        <begin position="188"/>
        <end position="197"/>
    </location>
</feature>
<feature type="region of interest" description="Disordered" evidence="3">
    <location>
        <begin position="102"/>
        <end position="219"/>
    </location>
</feature>
<feature type="compositionally biased region" description="Acidic residues" evidence="3">
    <location>
        <begin position="124"/>
        <end position="135"/>
    </location>
</feature>
<feature type="region of interest" description="Disordered" evidence="3">
    <location>
        <begin position="1035"/>
        <end position="1063"/>
    </location>
</feature>
<feature type="compositionally biased region" description="Polar residues" evidence="3">
    <location>
        <begin position="170"/>
        <end position="179"/>
    </location>
</feature>
<feature type="compositionally biased region" description="Basic residues" evidence="3">
    <location>
        <begin position="241"/>
        <end position="251"/>
    </location>
</feature>
<feature type="coiled-coil region" evidence="2">
    <location>
        <begin position="506"/>
        <end position="533"/>
    </location>
</feature>
<feature type="region of interest" description="Disordered" evidence="3">
    <location>
        <begin position="1"/>
        <end position="37"/>
    </location>
</feature>
<reference evidence="4 5" key="1">
    <citation type="submission" date="2022-05" db="EMBL/GenBank/DDBJ databases">
        <authorList>
            <consortium name="Genoscope - CEA"/>
            <person name="William W."/>
        </authorList>
    </citation>
    <scope>NUCLEOTIDE SEQUENCE [LARGE SCALE GENOMIC DNA]</scope>
</reference>
<name>A0ABN8N9E0_9CNID</name>
<dbReference type="Gene3D" id="1.10.443.10">
    <property type="entry name" value="Intergrase catalytic core"/>
    <property type="match status" value="1"/>
</dbReference>
<proteinExistence type="predicted"/>
<dbReference type="Proteomes" id="UP001159405">
    <property type="component" value="Unassembled WGS sequence"/>
</dbReference>
<keyword evidence="5" id="KW-1185">Reference proteome</keyword>